<dbReference type="PANTHER" id="PTHR23407">
    <property type="entry name" value="ATPASE INHIBITOR/5-FORMYLTETRAHYDROFOLATE CYCLO-LIGASE"/>
    <property type="match status" value="1"/>
</dbReference>
<dbReference type="InterPro" id="IPR002698">
    <property type="entry name" value="FTHF_cligase"/>
</dbReference>
<keyword evidence="5" id="KW-0479">Metal-binding</keyword>
<dbReference type="EC" id="6.3.3.2" evidence="5"/>
<accession>A0A4R2N661</accession>
<dbReference type="Pfam" id="PF01812">
    <property type="entry name" value="5-FTHF_cyc-lig"/>
    <property type="match status" value="1"/>
</dbReference>
<dbReference type="GO" id="GO:0035999">
    <property type="term" value="P:tetrahydrofolate interconversion"/>
    <property type="evidence" value="ECO:0007669"/>
    <property type="project" value="TreeGrafter"/>
</dbReference>
<evidence type="ECO:0000313" key="7">
    <source>
        <dbReference type="EMBL" id="TCP16337.1"/>
    </source>
</evidence>
<feature type="binding site" evidence="4">
    <location>
        <begin position="37"/>
        <end position="41"/>
    </location>
    <ligand>
        <name>ATP</name>
        <dbReference type="ChEBI" id="CHEBI:30616"/>
    </ligand>
</feature>
<evidence type="ECO:0000313" key="8">
    <source>
        <dbReference type="Proteomes" id="UP000295537"/>
    </source>
</evidence>
<dbReference type="PIRSF" id="PIRSF006806">
    <property type="entry name" value="FTHF_cligase"/>
    <property type="match status" value="1"/>
</dbReference>
<dbReference type="PANTHER" id="PTHR23407:SF1">
    <property type="entry name" value="5-FORMYLTETRAHYDROFOLATE CYCLO-LIGASE"/>
    <property type="match status" value="1"/>
</dbReference>
<comment type="similarity">
    <text evidence="1 5">Belongs to the 5-formyltetrahydrofolate cyclo-ligase family.</text>
</comment>
<dbReference type="AlphaFoldDB" id="A0A4R2N661"/>
<dbReference type="GO" id="GO:0046872">
    <property type="term" value="F:metal ion binding"/>
    <property type="evidence" value="ECO:0007669"/>
    <property type="project" value="UniProtKB-KW"/>
</dbReference>
<dbReference type="EMBL" id="SLXJ01000012">
    <property type="protein sequence ID" value="TCP16337.1"/>
    <property type="molecule type" value="Genomic_DNA"/>
</dbReference>
<evidence type="ECO:0000256" key="2">
    <source>
        <dbReference type="ARBA" id="ARBA00022741"/>
    </source>
</evidence>
<evidence type="ECO:0000256" key="5">
    <source>
        <dbReference type="RuleBase" id="RU361279"/>
    </source>
</evidence>
<dbReference type="SUPFAM" id="SSF100950">
    <property type="entry name" value="NagB/RpiA/CoA transferase-like"/>
    <property type="match status" value="1"/>
</dbReference>
<reference evidence="7 8" key="1">
    <citation type="submission" date="2019-03" db="EMBL/GenBank/DDBJ databases">
        <title>Genomic Encyclopedia of Type Strains, Phase IV (KMG-IV): sequencing the most valuable type-strain genomes for metagenomic binning, comparative biology and taxonomic classification.</title>
        <authorList>
            <person name="Goeker M."/>
        </authorList>
    </citation>
    <scope>NUCLEOTIDE SEQUENCE [LARGE SCALE GENOMIC DNA]</scope>
    <source>
        <strain evidence="7 8">DSM 16380</strain>
    </source>
</reference>
<dbReference type="InterPro" id="IPR024185">
    <property type="entry name" value="FTHF_cligase-like_sf"/>
</dbReference>
<name>A0A4R2N661_9PAST</name>
<comment type="catalytic activity">
    <reaction evidence="5">
        <text>(6S)-5-formyl-5,6,7,8-tetrahydrofolate + ATP = (6R)-5,10-methenyltetrahydrofolate + ADP + phosphate</text>
        <dbReference type="Rhea" id="RHEA:10488"/>
        <dbReference type="ChEBI" id="CHEBI:30616"/>
        <dbReference type="ChEBI" id="CHEBI:43474"/>
        <dbReference type="ChEBI" id="CHEBI:57455"/>
        <dbReference type="ChEBI" id="CHEBI:57457"/>
        <dbReference type="ChEBI" id="CHEBI:456216"/>
        <dbReference type="EC" id="6.3.3.2"/>
    </reaction>
</comment>
<organism evidence="7 8">
    <name type="scientific">Nicoletella semolina</name>
    <dbReference type="NCBI Taxonomy" id="271160"/>
    <lineage>
        <taxon>Bacteria</taxon>
        <taxon>Pseudomonadati</taxon>
        <taxon>Pseudomonadota</taxon>
        <taxon>Gammaproteobacteria</taxon>
        <taxon>Pasteurellales</taxon>
        <taxon>Pasteurellaceae</taxon>
        <taxon>Nicoletella</taxon>
    </lineage>
</organism>
<keyword evidence="5" id="KW-0460">Magnesium</keyword>
<feature type="region of interest" description="Disordered" evidence="6">
    <location>
        <begin position="1"/>
        <end position="22"/>
    </location>
</feature>
<dbReference type="Gene3D" id="3.40.50.10420">
    <property type="entry name" value="NagB/RpiA/CoA transferase-like"/>
    <property type="match status" value="1"/>
</dbReference>
<keyword evidence="2 4" id="KW-0547">Nucleotide-binding</keyword>
<feature type="binding site" evidence="4">
    <location>
        <position position="88"/>
    </location>
    <ligand>
        <name>substrate</name>
    </ligand>
</feature>
<dbReference type="GO" id="GO:0009396">
    <property type="term" value="P:folic acid-containing compound biosynthetic process"/>
    <property type="evidence" value="ECO:0007669"/>
    <property type="project" value="TreeGrafter"/>
</dbReference>
<dbReference type="InterPro" id="IPR037171">
    <property type="entry name" value="NagB/RpiA_transferase-like"/>
</dbReference>
<feature type="compositionally biased region" description="Low complexity" evidence="6">
    <location>
        <begin position="9"/>
        <end position="21"/>
    </location>
</feature>
<proteinExistence type="inferred from homology"/>
<feature type="binding site" evidence="4">
    <location>
        <begin position="167"/>
        <end position="175"/>
    </location>
    <ligand>
        <name>ATP</name>
        <dbReference type="ChEBI" id="CHEBI:30616"/>
    </ligand>
</feature>
<dbReference type="Proteomes" id="UP000295537">
    <property type="component" value="Unassembled WGS sequence"/>
</dbReference>
<evidence type="ECO:0000256" key="4">
    <source>
        <dbReference type="PIRSR" id="PIRSR006806-1"/>
    </source>
</evidence>
<evidence type="ECO:0000256" key="6">
    <source>
        <dbReference type="SAM" id="MobiDB-lite"/>
    </source>
</evidence>
<dbReference type="GO" id="GO:0030272">
    <property type="term" value="F:5-formyltetrahydrofolate cyclo-ligase activity"/>
    <property type="evidence" value="ECO:0007669"/>
    <property type="project" value="UniProtKB-EC"/>
</dbReference>
<keyword evidence="3 4" id="KW-0067">ATP-binding</keyword>
<feature type="binding site" evidence="4">
    <location>
        <position position="83"/>
    </location>
    <ligand>
        <name>substrate</name>
    </ligand>
</feature>
<protein>
    <recommendedName>
        <fullName evidence="5">5-formyltetrahydrofolate cyclo-ligase</fullName>
        <ecNumber evidence="5">6.3.3.2</ecNumber>
    </recommendedName>
</protein>
<keyword evidence="7" id="KW-0436">Ligase</keyword>
<gene>
    <name evidence="7" type="ORF">EV693_11210</name>
</gene>
<comment type="cofactor">
    <cofactor evidence="5">
        <name>Mg(2+)</name>
        <dbReference type="ChEBI" id="CHEBI:18420"/>
    </cofactor>
</comment>
<sequence>MLFDSLEPTGSRTTTDSGTSGLVMYSHSITHSITEQRQRIRKEMRTLRKRLSPQQQAFAAQSIINPALDLLCDYQADRIGFYLPFEGEISPLELMQQIALLGKKCYVPVLHPFSANQLLFLEYHSDCLHTNRFGILQPRLDLRKVLPVSELEMLFVPLVACDKNANRIGMGGGFYDRTLSQSPHLVSVGLAHRFQQLDKLPIQPWDTPLNHLILGDCE</sequence>
<comment type="caution">
    <text evidence="7">The sequence shown here is derived from an EMBL/GenBank/DDBJ whole genome shotgun (WGS) entry which is preliminary data.</text>
</comment>
<dbReference type="NCBIfam" id="TIGR02727">
    <property type="entry name" value="MTHFS_bact"/>
    <property type="match status" value="1"/>
</dbReference>
<keyword evidence="8" id="KW-1185">Reference proteome</keyword>
<evidence type="ECO:0000256" key="3">
    <source>
        <dbReference type="ARBA" id="ARBA00022840"/>
    </source>
</evidence>
<dbReference type="GO" id="GO:0005524">
    <property type="term" value="F:ATP binding"/>
    <property type="evidence" value="ECO:0007669"/>
    <property type="project" value="UniProtKB-KW"/>
</dbReference>
<evidence type="ECO:0000256" key="1">
    <source>
        <dbReference type="ARBA" id="ARBA00010638"/>
    </source>
</evidence>